<keyword evidence="2" id="KW-1185">Reference proteome</keyword>
<dbReference type="AlphaFoldDB" id="A0A1B0A3U2"/>
<accession>A0A1B0A3U2</accession>
<proteinExistence type="predicted"/>
<dbReference type="EnsemblMetazoa" id="GPAI033622-RA">
    <property type="protein sequence ID" value="GPAI033622-PA"/>
    <property type="gene ID" value="GPAI033622"/>
</dbReference>
<evidence type="ECO:0000313" key="1">
    <source>
        <dbReference type="EnsemblMetazoa" id="GPAI033622-PA"/>
    </source>
</evidence>
<evidence type="ECO:0000313" key="2">
    <source>
        <dbReference type="Proteomes" id="UP000092445"/>
    </source>
</evidence>
<organism evidence="1 2">
    <name type="scientific">Glossina pallidipes</name>
    <name type="common">Tsetse fly</name>
    <dbReference type="NCBI Taxonomy" id="7398"/>
    <lineage>
        <taxon>Eukaryota</taxon>
        <taxon>Metazoa</taxon>
        <taxon>Ecdysozoa</taxon>
        <taxon>Arthropoda</taxon>
        <taxon>Hexapoda</taxon>
        <taxon>Insecta</taxon>
        <taxon>Pterygota</taxon>
        <taxon>Neoptera</taxon>
        <taxon>Endopterygota</taxon>
        <taxon>Diptera</taxon>
        <taxon>Brachycera</taxon>
        <taxon>Muscomorpha</taxon>
        <taxon>Hippoboscoidea</taxon>
        <taxon>Glossinidae</taxon>
        <taxon>Glossina</taxon>
    </lineage>
</organism>
<dbReference type="STRING" id="7398.A0A1B0A3U2"/>
<reference evidence="2" key="1">
    <citation type="submission" date="2014-03" db="EMBL/GenBank/DDBJ databases">
        <authorList>
            <person name="Aksoy S."/>
            <person name="Warren W."/>
            <person name="Wilson R.K."/>
        </authorList>
    </citation>
    <scope>NUCLEOTIDE SEQUENCE [LARGE SCALE GENOMIC DNA]</scope>
    <source>
        <strain evidence="2">IAEA</strain>
    </source>
</reference>
<protein>
    <submittedName>
        <fullName evidence="1">Uncharacterized protein</fullName>
    </submittedName>
</protein>
<name>A0A1B0A3U2_GLOPL</name>
<dbReference type="VEuPathDB" id="VectorBase:GPAI033622"/>
<dbReference type="Proteomes" id="UP000092445">
    <property type="component" value="Unassembled WGS sequence"/>
</dbReference>
<reference evidence="1" key="2">
    <citation type="submission" date="2020-05" db="UniProtKB">
        <authorList>
            <consortium name="EnsemblMetazoa"/>
        </authorList>
    </citation>
    <scope>IDENTIFICATION</scope>
    <source>
        <strain evidence="1">IAEA</strain>
    </source>
</reference>
<sequence>MALIAHTLLMMACKHMLNLGLLITFTLLGGFIVRKLYGDDPFNPLVPLSPDRTALSLSVSNSNDKMTLTSNKTYTVTAPSPPKVPFRKTKPVIISVLPANFKSNHYTNANNNRMNWSKFRSIQSPTRQEQDARHNHNVNYNYWQWSELAPQSLYNANKRTIFYFNDESENIRNRDNSQNNFSYNKF</sequence>